<dbReference type="InterPro" id="IPR004345">
    <property type="entry name" value="TB2_DP1_HVA22"/>
</dbReference>
<comment type="caution">
    <text evidence="8">The sequence shown here is derived from an EMBL/GenBank/DDBJ whole genome shotgun (WGS) entry which is preliminary data.</text>
</comment>
<name>A0A1C7MQQ5_GRIFR</name>
<dbReference type="GO" id="GO:0016020">
    <property type="term" value="C:membrane"/>
    <property type="evidence" value="ECO:0007669"/>
    <property type="project" value="UniProtKB-SubCell"/>
</dbReference>
<dbReference type="Pfam" id="PF03134">
    <property type="entry name" value="TB2_DP1_HVA22"/>
    <property type="match status" value="1"/>
</dbReference>
<dbReference type="OrthoDB" id="434647at2759"/>
<evidence type="ECO:0000256" key="7">
    <source>
        <dbReference type="SAM" id="SignalP"/>
    </source>
</evidence>
<comment type="similarity">
    <text evidence="2 6">Belongs to the DP1 family.</text>
</comment>
<evidence type="ECO:0000256" key="2">
    <source>
        <dbReference type="ARBA" id="ARBA00008573"/>
    </source>
</evidence>
<keyword evidence="3 6" id="KW-0812">Transmembrane</keyword>
<feature type="signal peptide" evidence="7">
    <location>
        <begin position="1"/>
        <end position="28"/>
    </location>
</feature>
<organism evidence="8 9">
    <name type="scientific">Grifola frondosa</name>
    <name type="common">Maitake</name>
    <name type="synonym">Polyporus frondosus</name>
    <dbReference type="NCBI Taxonomy" id="5627"/>
    <lineage>
        <taxon>Eukaryota</taxon>
        <taxon>Fungi</taxon>
        <taxon>Dikarya</taxon>
        <taxon>Basidiomycota</taxon>
        <taxon>Agaricomycotina</taxon>
        <taxon>Agaricomycetes</taxon>
        <taxon>Polyporales</taxon>
        <taxon>Grifolaceae</taxon>
        <taxon>Grifola</taxon>
    </lineage>
</organism>
<feature type="transmembrane region" description="Helical" evidence="6">
    <location>
        <begin position="44"/>
        <end position="68"/>
    </location>
</feature>
<dbReference type="OMA" id="TFWDLAT"/>
<accession>A0A1C7MQQ5</accession>
<feature type="chain" id="PRO_5008889272" description="Protein YOP1" evidence="7">
    <location>
        <begin position="29"/>
        <end position="253"/>
    </location>
</feature>
<comment type="caution">
    <text evidence="6">Lacks conserved residue(s) required for the propagation of feature annotation.</text>
</comment>
<dbReference type="AlphaFoldDB" id="A0A1C7MQQ5"/>
<evidence type="ECO:0000313" key="8">
    <source>
        <dbReference type="EMBL" id="OBZ78769.1"/>
    </source>
</evidence>
<comment type="subcellular location">
    <subcellularLocation>
        <location evidence="1 6">Membrane</location>
        <topology evidence="1 6">Multi-pass membrane protein</topology>
    </subcellularLocation>
</comment>
<evidence type="ECO:0000256" key="3">
    <source>
        <dbReference type="ARBA" id="ARBA00022692"/>
    </source>
</evidence>
<dbReference type="PANTHER" id="PTHR12300">
    <property type="entry name" value="HVA22-LIKE PROTEINS"/>
    <property type="match status" value="1"/>
</dbReference>
<keyword evidence="9" id="KW-1185">Reference proteome</keyword>
<proteinExistence type="inferred from homology"/>
<keyword evidence="7" id="KW-0732">Signal</keyword>
<evidence type="ECO:0000256" key="6">
    <source>
        <dbReference type="RuleBase" id="RU362006"/>
    </source>
</evidence>
<evidence type="ECO:0000256" key="1">
    <source>
        <dbReference type="ARBA" id="ARBA00004141"/>
    </source>
</evidence>
<keyword evidence="5 6" id="KW-0472">Membrane</keyword>
<sequence>MLMSVVSHLLSAWFAFLLPCYATWKALAHRPVSDAELERWGMYWAVVGAFVAFEYVAIWLLSWIPFYWETRTAFLLFLALPQTQGSTYVYVTYMQPFLIKNQVHIDAGIEAAQTNMLAFLQTRFVAFWQTFWDLATKASAPANQTTAAGPQPTGPNPVAIAKGLWSAYSPSLMGAFGAPFNPMLPSLSKWQTGLLRLHPNPLSPIPRTRGACTVDASRIAYIGIYETKCLFSVGAIAYLYTDIMGVASGITLD</sequence>
<gene>
    <name evidence="8" type="primary">HVA22G</name>
    <name evidence="8" type="ORF">A0H81_01234</name>
</gene>
<protein>
    <recommendedName>
        <fullName evidence="6">Protein YOP1</fullName>
    </recommendedName>
</protein>
<dbReference type="EMBL" id="LUGG01000001">
    <property type="protein sequence ID" value="OBZ78769.1"/>
    <property type="molecule type" value="Genomic_DNA"/>
</dbReference>
<dbReference type="Proteomes" id="UP000092993">
    <property type="component" value="Unassembled WGS sequence"/>
</dbReference>
<reference evidence="8 9" key="1">
    <citation type="submission" date="2016-03" db="EMBL/GenBank/DDBJ databases">
        <title>Whole genome sequencing of Grifola frondosa 9006-11.</title>
        <authorList>
            <person name="Min B."/>
            <person name="Park H."/>
            <person name="Kim J.-G."/>
            <person name="Cho H."/>
            <person name="Oh Y.-L."/>
            <person name="Kong W.-S."/>
            <person name="Choi I.-G."/>
        </authorList>
    </citation>
    <scope>NUCLEOTIDE SEQUENCE [LARGE SCALE GENOMIC DNA]</scope>
    <source>
        <strain evidence="8 9">9006-11</strain>
    </source>
</reference>
<evidence type="ECO:0000313" key="9">
    <source>
        <dbReference type="Proteomes" id="UP000092993"/>
    </source>
</evidence>
<dbReference type="PANTHER" id="PTHR12300:SF161">
    <property type="entry name" value="RECEPTOR EXPRESSION-ENHANCING PROTEIN"/>
    <property type="match status" value="1"/>
</dbReference>
<keyword evidence="4 6" id="KW-1133">Transmembrane helix</keyword>
<evidence type="ECO:0000256" key="5">
    <source>
        <dbReference type="ARBA" id="ARBA00023136"/>
    </source>
</evidence>
<evidence type="ECO:0000256" key="4">
    <source>
        <dbReference type="ARBA" id="ARBA00022989"/>
    </source>
</evidence>